<reference evidence="3" key="1">
    <citation type="submission" date="2012-12" db="EMBL/GenBank/DDBJ databases">
        <authorList>
            <person name="Hellsten U."/>
            <person name="Grimwood J."/>
            <person name="Chapman J.A."/>
            <person name="Shapiro H."/>
            <person name="Aerts A."/>
            <person name="Otillar R.P."/>
            <person name="Terry A.Y."/>
            <person name="Boore J.L."/>
            <person name="Simakov O."/>
            <person name="Marletaz F."/>
            <person name="Cho S.-J."/>
            <person name="Edsinger-Gonzales E."/>
            <person name="Havlak P."/>
            <person name="Kuo D.-H."/>
            <person name="Larsson T."/>
            <person name="Lv J."/>
            <person name="Arendt D."/>
            <person name="Savage R."/>
            <person name="Osoegawa K."/>
            <person name="de Jong P."/>
            <person name="Lindberg D.R."/>
            <person name="Seaver E.C."/>
            <person name="Weisblat D.A."/>
            <person name="Putnam N.H."/>
            <person name="Grigoriev I.V."/>
            <person name="Rokhsar D.S."/>
        </authorList>
    </citation>
    <scope>NUCLEOTIDE SEQUENCE</scope>
</reference>
<dbReference type="EnsemblMetazoa" id="HelroT165136">
    <property type="protein sequence ID" value="HelroP165136"/>
    <property type="gene ID" value="HelroG165136"/>
</dbReference>
<organism evidence="2 3">
    <name type="scientific">Helobdella robusta</name>
    <name type="common">Californian leech</name>
    <dbReference type="NCBI Taxonomy" id="6412"/>
    <lineage>
        <taxon>Eukaryota</taxon>
        <taxon>Metazoa</taxon>
        <taxon>Spiralia</taxon>
        <taxon>Lophotrochozoa</taxon>
        <taxon>Annelida</taxon>
        <taxon>Clitellata</taxon>
        <taxon>Hirudinea</taxon>
        <taxon>Rhynchobdellida</taxon>
        <taxon>Glossiphoniidae</taxon>
        <taxon>Helobdella</taxon>
    </lineage>
</organism>
<dbReference type="Proteomes" id="UP000015101">
    <property type="component" value="Unassembled WGS sequence"/>
</dbReference>
<dbReference type="RefSeq" id="XP_009029259.1">
    <property type="nucleotide sequence ID" value="XM_009031011.1"/>
</dbReference>
<dbReference type="EMBL" id="AMQM01001959">
    <property type="status" value="NOT_ANNOTATED_CDS"/>
    <property type="molecule type" value="Genomic_DNA"/>
</dbReference>
<evidence type="ECO:0000313" key="2">
    <source>
        <dbReference type="EnsemblMetazoa" id="HelroP165136"/>
    </source>
</evidence>
<proteinExistence type="predicted"/>
<accession>T1EWB8</accession>
<dbReference type="CTD" id="20200868"/>
<reference evidence="1 3" key="2">
    <citation type="journal article" date="2013" name="Nature">
        <title>Insights into bilaterian evolution from three spiralian genomes.</title>
        <authorList>
            <person name="Simakov O."/>
            <person name="Marletaz F."/>
            <person name="Cho S.J."/>
            <person name="Edsinger-Gonzales E."/>
            <person name="Havlak P."/>
            <person name="Hellsten U."/>
            <person name="Kuo D.H."/>
            <person name="Larsson T."/>
            <person name="Lv J."/>
            <person name="Arendt D."/>
            <person name="Savage R."/>
            <person name="Osoegawa K."/>
            <person name="de Jong P."/>
            <person name="Grimwood J."/>
            <person name="Chapman J.A."/>
            <person name="Shapiro H."/>
            <person name="Aerts A."/>
            <person name="Otillar R.P."/>
            <person name="Terry A.Y."/>
            <person name="Boore J.L."/>
            <person name="Grigoriev I.V."/>
            <person name="Lindberg D.R."/>
            <person name="Seaver E.C."/>
            <person name="Weisblat D.A."/>
            <person name="Putnam N.H."/>
            <person name="Rokhsar D.S."/>
        </authorList>
    </citation>
    <scope>NUCLEOTIDE SEQUENCE</scope>
</reference>
<dbReference type="InParanoid" id="T1EWB8"/>
<dbReference type="HOGENOM" id="CLU_2029220_0_0_1"/>
<protein>
    <submittedName>
        <fullName evidence="1 2">Uncharacterized protein</fullName>
    </submittedName>
</protein>
<dbReference type="EMBL" id="KB097639">
    <property type="protein sequence ID" value="ESN92987.1"/>
    <property type="molecule type" value="Genomic_DNA"/>
</dbReference>
<reference evidence="2" key="3">
    <citation type="submission" date="2015-06" db="UniProtKB">
        <authorList>
            <consortium name="EnsemblMetazoa"/>
        </authorList>
    </citation>
    <scope>IDENTIFICATION</scope>
</reference>
<evidence type="ECO:0000313" key="1">
    <source>
        <dbReference type="EMBL" id="ESN92987.1"/>
    </source>
</evidence>
<evidence type="ECO:0000313" key="3">
    <source>
        <dbReference type="Proteomes" id="UP000015101"/>
    </source>
</evidence>
<name>T1EWB8_HELRO</name>
<dbReference type="GeneID" id="20200868"/>
<gene>
    <name evidence="2" type="primary">20200868</name>
    <name evidence="1" type="ORF">HELRODRAFT_165136</name>
</gene>
<keyword evidence="3" id="KW-1185">Reference proteome</keyword>
<dbReference type="KEGG" id="hro:HELRODRAFT_165136"/>
<sequence>MACTVSGCIEAKSDEIILEGKKFLKDRLNSFLLKRCVWTKDGLVIEWLACPSTTPTTRVQILQFLQVHPGSRPPVNPAVHPSEVGKWVDDVSCRMLAGEMAQWFKCSLSQTSQWLSHHTQRI</sequence>
<dbReference type="AlphaFoldDB" id="T1EWB8"/>